<gene>
    <name evidence="2" type="ORF">MPPM_2587</name>
</gene>
<evidence type="ECO:0000313" key="2">
    <source>
        <dbReference type="EMBL" id="BAU91192.1"/>
    </source>
</evidence>
<accession>A0A169R2B5</accession>
<sequence>MGVASTAGAFGLRLFRIPIAPVERVAALPMASATVVRRSQAAARSSRLLPWRLPAPEPSAASPTRASASAAKLSAVALLCLVRSAPSLICPPSLSGPKKPQRDLRVCKKLLRVAQMSSADVSRAQTWADDLIRWEATGWGDAGNAMRRVATRARVPFSKLWALKYRPPKEIASHVLSRLEAVHAAERERQLRKLADEASLTATVAGPDHAAVRAAEALLRAADGAPVEPGPDVAAAPVGPAARRPRRTAAPELTDLPLFGAMEPRP</sequence>
<dbReference type="Proteomes" id="UP000218288">
    <property type="component" value="Chromosome"/>
</dbReference>
<dbReference type="EMBL" id="AP014809">
    <property type="protein sequence ID" value="BAU91192.1"/>
    <property type="molecule type" value="Genomic_DNA"/>
</dbReference>
<name>A0A169R2B5_9HYPH</name>
<reference evidence="2 3" key="1">
    <citation type="journal article" date="2016" name="Genome Announc.">
        <title>Complete Genome Sequence of Methylobacterium populi P-1M, Isolated from Pink-Pigmented Household Biofilm.</title>
        <authorList>
            <person name="Morohoshi T."/>
            <person name="Ikeda T."/>
        </authorList>
    </citation>
    <scope>NUCLEOTIDE SEQUENCE [LARGE SCALE GENOMIC DNA]</scope>
    <source>
        <strain evidence="2 3">P-1M</strain>
    </source>
</reference>
<organism evidence="2 3">
    <name type="scientific">Methylorubrum populi</name>
    <dbReference type="NCBI Taxonomy" id="223967"/>
    <lineage>
        <taxon>Bacteria</taxon>
        <taxon>Pseudomonadati</taxon>
        <taxon>Pseudomonadota</taxon>
        <taxon>Alphaproteobacteria</taxon>
        <taxon>Hyphomicrobiales</taxon>
        <taxon>Methylobacteriaceae</taxon>
        <taxon>Methylorubrum</taxon>
    </lineage>
</organism>
<evidence type="ECO:0000313" key="3">
    <source>
        <dbReference type="Proteomes" id="UP000218288"/>
    </source>
</evidence>
<feature type="region of interest" description="Disordered" evidence="1">
    <location>
        <begin position="225"/>
        <end position="266"/>
    </location>
</feature>
<evidence type="ECO:0000256" key="1">
    <source>
        <dbReference type="SAM" id="MobiDB-lite"/>
    </source>
</evidence>
<proteinExistence type="predicted"/>
<dbReference type="AlphaFoldDB" id="A0A169R2B5"/>
<feature type="compositionally biased region" description="Low complexity" evidence="1">
    <location>
        <begin position="225"/>
        <end position="242"/>
    </location>
</feature>
<protein>
    <submittedName>
        <fullName evidence="2">Uncharacterized protein</fullName>
    </submittedName>
</protein>